<proteinExistence type="predicted"/>
<evidence type="ECO:0000313" key="2">
    <source>
        <dbReference type="EMBL" id="KAL1202955.1"/>
    </source>
</evidence>
<comment type="caution">
    <text evidence="2">The sequence shown here is derived from an EMBL/GenBank/DDBJ whole genome shotgun (WGS) entry which is preliminary data.</text>
</comment>
<name>A0ABD1A827_CARAN</name>
<dbReference type="PANTHER" id="PTHR37897">
    <property type="entry name" value="DNAK FAMILY PROTEIN"/>
    <property type="match status" value="1"/>
</dbReference>
<evidence type="ECO:0000256" key="1">
    <source>
        <dbReference type="SAM" id="MobiDB-lite"/>
    </source>
</evidence>
<feature type="compositionally biased region" description="Low complexity" evidence="1">
    <location>
        <begin position="26"/>
        <end position="39"/>
    </location>
</feature>
<sequence>MKDLSLFFLKKYSLASRMRGRGPRGGFTSSCGGDGSTSTLNQHQKNDVGPSVTPENTPFSGGSPRTLEEMILQLEVEEDIVRRARLRESCYGPYDNYGDNDDDDDDDKLYHQPVRMSCVNSSDILRSARNALNQYPRFSLDGKDAMYRSSFRRQLGTSVDMTRQGGRRSHCGAGDQRTSKRSSQMSLETKRLPRTVAGESVIWCKTGVVAKLMGLEMIPVPVKGKPGKDKLGTLLKRERLRKRDRTLDINGRSCPTTEASCSSGGVNMMRPIRAVGTPNRTLPFP</sequence>
<dbReference type="AlphaFoldDB" id="A0ABD1A827"/>
<dbReference type="PANTHER" id="PTHR37897:SF1">
    <property type="entry name" value="DUF3741 DOMAIN-CONTAINING PROTEIN"/>
    <property type="match status" value="1"/>
</dbReference>
<evidence type="ECO:0000313" key="3">
    <source>
        <dbReference type="Proteomes" id="UP001558713"/>
    </source>
</evidence>
<accession>A0ABD1A827</accession>
<gene>
    <name evidence="2" type="ORF">V5N11_015208</name>
</gene>
<keyword evidence="3" id="KW-1185">Reference proteome</keyword>
<feature type="region of interest" description="Disordered" evidence="1">
    <location>
        <begin position="19"/>
        <end position="64"/>
    </location>
</feature>
<evidence type="ECO:0008006" key="4">
    <source>
        <dbReference type="Google" id="ProtNLM"/>
    </source>
</evidence>
<reference evidence="2 3" key="1">
    <citation type="submission" date="2024-04" db="EMBL/GenBank/DDBJ databases">
        <title>Genome assembly C_amara_ONT_v2.</title>
        <authorList>
            <person name="Yant L."/>
            <person name="Moore C."/>
            <person name="Slenker M."/>
        </authorList>
    </citation>
    <scope>NUCLEOTIDE SEQUENCE [LARGE SCALE GENOMIC DNA]</scope>
    <source>
        <tissue evidence="2">Leaf</tissue>
    </source>
</reference>
<dbReference type="Proteomes" id="UP001558713">
    <property type="component" value="Unassembled WGS sequence"/>
</dbReference>
<dbReference type="EMBL" id="JBANAX010000566">
    <property type="protein sequence ID" value="KAL1202955.1"/>
    <property type="molecule type" value="Genomic_DNA"/>
</dbReference>
<organism evidence="2 3">
    <name type="scientific">Cardamine amara subsp. amara</name>
    <dbReference type="NCBI Taxonomy" id="228776"/>
    <lineage>
        <taxon>Eukaryota</taxon>
        <taxon>Viridiplantae</taxon>
        <taxon>Streptophyta</taxon>
        <taxon>Embryophyta</taxon>
        <taxon>Tracheophyta</taxon>
        <taxon>Spermatophyta</taxon>
        <taxon>Magnoliopsida</taxon>
        <taxon>eudicotyledons</taxon>
        <taxon>Gunneridae</taxon>
        <taxon>Pentapetalae</taxon>
        <taxon>rosids</taxon>
        <taxon>malvids</taxon>
        <taxon>Brassicales</taxon>
        <taxon>Brassicaceae</taxon>
        <taxon>Cardamineae</taxon>
        <taxon>Cardamine</taxon>
    </lineage>
</organism>
<feature type="region of interest" description="Disordered" evidence="1">
    <location>
        <begin position="162"/>
        <end position="190"/>
    </location>
</feature>
<protein>
    <recommendedName>
        <fullName evidence="4">DUF3741 domain-containing protein</fullName>
    </recommendedName>
</protein>